<reference evidence="1" key="1">
    <citation type="submission" date="2021-06" db="EMBL/GenBank/DDBJ databases">
        <authorList>
            <person name="Hodson N. C."/>
            <person name="Mongue J. A."/>
            <person name="Jaron S. K."/>
        </authorList>
    </citation>
    <scope>NUCLEOTIDE SEQUENCE</scope>
</reference>
<evidence type="ECO:0000313" key="2">
    <source>
        <dbReference type="Proteomes" id="UP000708208"/>
    </source>
</evidence>
<organism evidence="1 2">
    <name type="scientific">Allacma fusca</name>
    <dbReference type="NCBI Taxonomy" id="39272"/>
    <lineage>
        <taxon>Eukaryota</taxon>
        <taxon>Metazoa</taxon>
        <taxon>Ecdysozoa</taxon>
        <taxon>Arthropoda</taxon>
        <taxon>Hexapoda</taxon>
        <taxon>Collembola</taxon>
        <taxon>Symphypleona</taxon>
        <taxon>Sminthuridae</taxon>
        <taxon>Allacma</taxon>
    </lineage>
</organism>
<accession>A0A8J2J9Q7</accession>
<dbReference type="Proteomes" id="UP000708208">
    <property type="component" value="Unassembled WGS sequence"/>
</dbReference>
<dbReference type="EMBL" id="CAJVCH010038918">
    <property type="protein sequence ID" value="CAG7716481.1"/>
    <property type="molecule type" value="Genomic_DNA"/>
</dbReference>
<comment type="caution">
    <text evidence="1">The sequence shown here is derived from an EMBL/GenBank/DDBJ whole genome shotgun (WGS) entry which is preliminary data.</text>
</comment>
<name>A0A8J2J9Q7_9HEXA</name>
<keyword evidence="2" id="KW-1185">Reference proteome</keyword>
<protein>
    <submittedName>
        <fullName evidence="1">Uncharacterized protein</fullName>
    </submittedName>
</protein>
<dbReference type="AlphaFoldDB" id="A0A8J2J9Q7"/>
<dbReference type="OrthoDB" id="8292335at2759"/>
<sequence>MLSVGLSPEIQAGYQDRKTSIDERSLAFTILIENMNDVMLLKECRLVCKLWNTAAANVLQEKTHVWLNEDHGSHLEEFLTLLANKAIGINASPTPFRKFHIQARTFSKDLFNRITCMPNILVERFNLELGDNPICQRELETFLRLKREQIKQLRIKDEGGRRFEETQVDDSLNLPALKRLTITDGCFGRCRHADLTRSLINGTHLERIKLVRKIRTAISDELAQQFATLFPRVSSTIEFFASDCIRVDQLPCCPKLKKLELIRSRYLEKNFVPHIGVTELRVLLLGCLISEKEDVAEEYLHIFWINISRQFPNAKRIFLDMKPFNHVTFRSVQQAFPNLKHLGFVNLASCGFTAISGMKLGLVKEYLDAGLSFDCIPRRDSIFNFAELESIILEDFVEITDDKIFYCFARIPTLKFLQFSWVSSCK</sequence>
<gene>
    <name evidence="1" type="ORF">AFUS01_LOCUS5989</name>
</gene>
<evidence type="ECO:0000313" key="1">
    <source>
        <dbReference type="EMBL" id="CAG7716481.1"/>
    </source>
</evidence>
<proteinExistence type="predicted"/>